<name>D2BII0_DEHMV</name>
<dbReference type="KEGG" id="dev:DhcVS_1013"/>
<evidence type="ECO:0000313" key="2">
    <source>
        <dbReference type="Proteomes" id="UP000002506"/>
    </source>
</evidence>
<sequence length="223" mass="24777">MTKVVFSILLAIVISILPEMTTVSAIEPVNKYFPNQGTLDSTFKTPLSPSEIVAMYPMSAEEEAKIIQVIPQCPVNVDGTWYRAEEITLFNGQQLHFTTDTTGALYAFTDAKAMETFLEAEYGKIYDLPFNGSIQNLRLDQSELFKDWMYSGELMQLAPFIQLSNLASLGWDDCISSAKICSTAPVTLWEYSGFQGNSFTMPADSNHAALTFEGWNDRASSIS</sequence>
<dbReference type="OrthoDB" id="166471at2"/>
<dbReference type="Proteomes" id="UP000002506">
    <property type="component" value="Chromosome"/>
</dbReference>
<dbReference type="SUPFAM" id="SSF49695">
    <property type="entry name" value="gamma-Crystallin-like"/>
    <property type="match status" value="1"/>
</dbReference>
<dbReference type="eggNOG" id="ENOG5030RPV">
    <property type="taxonomic scope" value="Bacteria"/>
</dbReference>
<protein>
    <submittedName>
        <fullName evidence="1">Uncharacterized protein</fullName>
    </submittedName>
</protein>
<dbReference type="AlphaFoldDB" id="D2BII0"/>
<accession>D2BII0</accession>
<evidence type="ECO:0000313" key="1">
    <source>
        <dbReference type="EMBL" id="ACZ62130.1"/>
    </source>
</evidence>
<reference evidence="1 2" key="1">
    <citation type="journal article" date="2009" name="PLoS Genet.">
        <title>Localized plasticity in the streamlined genomes of vinyl chloride respiring Dehalococcoides.</title>
        <authorList>
            <person name="McMurdie P.J."/>
            <person name="Behrens S.F."/>
            <person name="Muller J.A."/>
            <person name="Goke J."/>
            <person name="Ritalahti K.M."/>
            <person name="Wagner R."/>
            <person name="Goltsman E."/>
            <person name="Lapidus A."/>
            <person name="Holmes S."/>
            <person name="Loffler F.E."/>
            <person name="Spormann A.M."/>
        </authorList>
    </citation>
    <scope>NUCLEOTIDE SEQUENCE [LARGE SCALE GENOMIC DNA]</scope>
    <source>
        <strain evidence="1 2">VS</strain>
    </source>
</reference>
<dbReference type="EMBL" id="CP001827">
    <property type="protein sequence ID" value="ACZ62130.1"/>
    <property type="molecule type" value="Genomic_DNA"/>
</dbReference>
<organism evidence="1 2">
    <name type="scientific">Dehalococcoides mccartyi (strain VS)</name>
    <dbReference type="NCBI Taxonomy" id="311424"/>
    <lineage>
        <taxon>Bacteria</taxon>
        <taxon>Bacillati</taxon>
        <taxon>Chloroflexota</taxon>
        <taxon>Dehalococcoidia</taxon>
        <taxon>Dehalococcoidales</taxon>
        <taxon>Dehalococcoidaceae</taxon>
        <taxon>Dehalococcoides</taxon>
    </lineage>
</organism>
<dbReference type="Gene3D" id="2.60.20.10">
    <property type="entry name" value="Crystallins"/>
    <property type="match status" value="1"/>
</dbReference>
<proteinExistence type="predicted"/>
<dbReference type="HOGENOM" id="CLU_1238548_0_0_0"/>
<dbReference type="InterPro" id="IPR011024">
    <property type="entry name" value="G_crystallin-like"/>
</dbReference>
<dbReference type="RefSeq" id="WP_012882279.1">
    <property type="nucleotide sequence ID" value="NC_013552.1"/>
</dbReference>
<gene>
    <name evidence="1" type="ordered locus">DhcVS_1013</name>
</gene>